<dbReference type="Proteomes" id="UP001187192">
    <property type="component" value="Unassembled WGS sequence"/>
</dbReference>
<comment type="caution">
    <text evidence="2">The sequence shown here is derived from an EMBL/GenBank/DDBJ whole genome shotgun (WGS) entry which is preliminary data.</text>
</comment>
<dbReference type="EMBL" id="BTGU01000133">
    <property type="protein sequence ID" value="GMN62693.1"/>
    <property type="molecule type" value="Genomic_DNA"/>
</dbReference>
<name>A0AA88DVT2_FICCA</name>
<sequence>MGKRVGMGKAPPTGNPRPRPCVYLSGDGDRDRDDFGGGDGDKKAFLGLTLPRSNPSSHGPRR</sequence>
<keyword evidence="3" id="KW-1185">Reference proteome</keyword>
<feature type="region of interest" description="Disordered" evidence="1">
    <location>
        <begin position="1"/>
        <end position="62"/>
    </location>
</feature>
<reference evidence="2" key="1">
    <citation type="submission" date="2023-07" db="EMBL/GenBank/DDBJ databases">
        <title>draft genome sequence of fig (Ficus carica).</title>
        <authorList>
            <person name="Takahashi T."/>
            <person name="Nishimura K."/>
        </authorList>
    </citation>
    <scope>NUCLEOTIDE SEQUENCE</scope>
</reference>
<gene>
    <name evidence="2" type="ORF">TIFTF001_031782</name>
</gene>
<evidence type="ECO:0000313" key="2">
    <source>
        <dbReference type="EMBL" id="GMN62693.1"/>
    </source>
</evidence>
<feature type="compositionally biased region" description="Polar residues" evidence="1">
    <location>
        <begin position="51"/>
        <end position="62"/>
    </location>
</feature>
<protein>
    <submittedName>
        <fullName evidence="2">Uncharacterized protein</fullName>
    </submittedName>
</protein>
<evidence type="ECO:0000313" key="3">
    <source>
        <dbReference type="Proteomes" id="UP001187192"/>
    </source>
</evidence>
<organism evidence="2 3">
    <name type="scientific">Ficus carica</name>
    <name type="common">Common fig</name>
    <dbReference type="NCBI Taxonomy" id="3494"/>
    <lineage>
        <taxon>Eukaryota</taxon>
        <taxon>Viridiplantae</taxon>
        <taxon>Streptophyta</taxon>
        <taxon>Embryophyta</taxon>
        <taxon>Tracheophyta</taxon>
        <taxon>Spermatophyta</taxon>
        <taxon>Magnoliopsida</taxon>
        <taxon>eudicotyledons</taxon>
        <taxon>Gunneridae</taxon>
        <taxon>Pentapetalae</taxon>
        <taxon>rosids</taxon>
        <taxon>fabids</taxon>
        <taxon>Rosales</taxon>
        <taxon>Moraceae</taxon>
        <taxon>Ficeae</taxon>
        <taxon>Ficus</taxon>
    </lineage>
</organism>
<proteinExistence type="predicted"/>
<evidence type="ECO:0000256" key="1">
    <source>
        <dbReference type="SAM" id="MobiDB-lite"/>
    </source>
</evidence>
<dbReference type="AlphaFoldDB" id="A0AA88DVT2"/>
<feature type="compositionally biased region" description="Basic and acidic residues" evidence="1">
    <location>
        <begin position="27"/>
        <end position="44"/>
    </location>
</feature>
<accession>A0AA88DVT2</accession>